<dbReference type="InterPro" id="IPR020587">
    <property type="entry name" value="RecA_monomer-monomer_interface"/>
</dbReference>
<dbReference type="Pfam" id="PF00154">
    <property type="entry name" value="RecA_N"/>
    <property type="match status" value="1"/>
</dbReference>
<gene>
    <name evidence="6" type="ORF">UFOVP449_132</name>
</gene>
<dbReference type="PROSITE" id="PS50163">
    <property type="entry name" value="RECA_3"/>
    <property type="match status" value="1"/>
</dbReference>
<dbReference type="InterPro" id="IPR027417">
    <property type="entry name" value="P-loop_NTPase"/>
</dbReference>
<dbReference type="GO" id="GO:0008094">
    <property type="term" value="F:ATP-dependent activity, acting on DNA"/>
    <property type="evidence" value="ECO:0007669"/>
    <property type="project" value="InterPro"/>
</dbReference>
<evidence type="ECO:0000256" key="1">
    <source>
        <dbReference type="ARBA" id="ARBA00009391"/>
    </source>
</evidence>
<dbReference type="GO" id="GO:0006281">
    <property type="term" value="P:DNA repair"/>
    <property type="evidence" value="ECO:0007669"/>
    <property type="project" value="InterPro"/>
</dbReference>
<accession>A0A6J5M920</accession>
<dbReference type="GO" id="GO:0006310">
    <property type="term" value="P:DNA recombination"/>
    <property type="evidence" value="ECO:0007669"/>
    <property type="project" value="UniProtKB-KW"/>
</dbReference>
<keyword evidence="3" id="KW-0067">ATP-binding</keyword>
<dbReference type="Gene3D" id="3.40.50.300">
    <property type="entry name" value="P-loop containing nucleotide triphosphate hydrolases"/>
    <property type="match status" value="1"/>
</dbReference>
<dbReference type="PANTHER" id="PTHR45900:SF1">
    <property type="entry name" value="MITOCHONDRIAL DNA REPAIR PROTEIN RECA HOMOLOG-RELATED"/>
    <property type="match status" value="1"/>
</dbReference>
<proteinExistence type="inferred from homology"/>
<dbReference type="InterPro" id="IPR049428">
    <property type="entry name" value="RecA-like_N"/>
</dbReference>
<dbReference type="SUPFAM" id="SSF52540">
    <property type="entry name" value="P-loop containing nucleoside triphosphate hydrolases"/>
    <property type="match status" value="1"/>
</dbReference>
<keyword evidence="4" id="KW-0233">DNA recombination</keyword>
<organism evidence="6">
    <name type="scientific">uncultured Caudovirales phage</name>
    <dbReference type="NCBI Taxonomy" id="2100421"/>
    <lineage>
        <taxon>Viruses</taxon>
        <taxon>Duplodnaviria</taxon>
        <taxon>Heunggongvirae</taxon>
        <taxon>Uroviricota</taxon>
        <taxon>Caudoviricetes</taxon>
        <taxon>Peduoviridae</taxon>
        <taxon>Maltschvirus</taxon>
        <taxon>Maltschvirus maltsch</taxon>
    </lineage>
</organism>
<dbReference type="PRINTS" id="PR00142">
    <property type="entry name" value="RECA"/>
</dbReference>
<comment type="similarity">
    <text evidence="1">Belongs to the RecA family.</text>
</comment>
<dbReference type="InterPro" id="IPR013765">
    <property type="entry name" value="DNA_recomb/repair_RecA"/>
</dbReference>
<protein>
    <submittedName>
        <fullName evidence="6">RecA RecA/RadA recombinase</fullName>
    </submittedName>
</protein>
<name>A0A6J5M920_9CAUD</name>
<evidence type="ECO:0000256" key="3">
    <source>
        <dbReference type="ARBA" id="ARBA00022840"/>
    </source>
</evidence>
<evidence type="ECO:0000256" key="2">
    <source>
        <dbReference type="ARBA" id="ARBA00022741"/>
    </source>
</evidence>
<evidence type="ECO:0000313" key="6">
    <source>
        <dbReference type="EMBL" id="CAB4143188.1"/>
    </source>
</evidence>
<evidence type="ECO:0000259" key="5">
    <source>
        <dbReference type="PROSITE" id="PS50163"/>
    </source>
</evidence>
<sequence>MAKREEDLASILADSLNKQNKDGKIAYFLTDGGGDAPTNVKDWLSTGNAILDVAISNRPYGGFPVGRIAEVTGLEQSGKSLLSAHLLAETQKKGGVAVLIDTETAVNRDFLEAIGVDISKLLYVSVDTVEAIFEACETIIEKVRNGDKDRLVTIVVDSVAAASTKKELEADYDKDGYATDKSIIISKAMRKITNMIGRQSICLVFTNQLRQKMNAMAFADPWTTSGGKALAFHASVRLRLKSMGSLKVGERIVGIKVRAQIIKNRMGPPLRHADFNIMFDRGIDNYGSWLTVMKDNKLVKQSGAWYEYIDTDTGEVIKFQSKDFSKILENTDLKEQIYLKICDALILQYKTTSADEVEISTDVANDSD</sequence>
<dbReference type="EMBL" id="LR796420">
    <property type="protein sequence ID" value="CAB4143188.1"/>
    <property type="molecule type" value="Genomic_DNA"/>
</dbReference>
<dbReference type="PANTHER" id="PTHR45900">
    <property type="entry name" value="RECA"/>
    <property type="match status" value="1"/>
</dbReference>
<dbReference type="GO" id="GO:0005524">
    <property type="term" value="F:ATP binding"/>
    <property type="evidence" value="ECO:0007669"/>
    <property type="project" value="UniProtKB-KW"/>
</dbReference>
<dbReference type="GO" id="GO:0003697">
    <property type="term" value="F:single-stranded DNA binding"/>
    <property type="evidence" value="ECO:0007669"/>
    <property type="project" value="InterPro"/>
</dbReference>
<keyword evidence="2" id="KW-0547">Nucleotide-binding</keyword>
<feature type="domain" description="RecA family profile 2" evidence="5">
    <location>
        <begin position="215"/>
        <end position="288"/>
    </location>
</feature>
<evidence type="ECO:0000256" key="4">
    <source>
        <dbReference type="ARBA" id="ARBA00023172"/>
    </source>
</evidence>
<reference evidence="6" key="1">
    <citation type="submission" date="2020-04" db="EMBL/GenBank/DDBJ databases">
        <authorList>
            <person name="Chiriac C."/>
            <person name="Salcher M."/>
            <person name="Ghai R."/>
            <person name="Kavagutti S V."/>
        </authorList>
    </citation>
    <scope>NUCLEOTIDE SEQUENCE</scope>
</reference>